<sequence length="795" mass="88396">MDLSMLNEPQRRAVLTTRGPLLVLAGAGSGKTRVLTHRIAYLLEQGVPAYSILALTFTNKAAREMLERVNRLAGEAASDAWVSTFHSSCARILRRDIEKLGYTRSFTIYDTDDQGRVMRDVLTELDISDKLYQPRDMLSIISDAKNHLLSPREWLERQQGGFREQKIADIYARYEDKLKKANALDFDDLLIKTLELFVQHPPVLEGYQRRFEYILVDEYQDTNSAQYQIVRLLAGTKRNLCVVGDDDQSIYGWRGADIRNILDFEKDFPDATVIKLEQNYRSTGNILDAANQVIAHNVGRKEKALWTSEGAGEPIRVYEAQDERDEAYWLVQTMSDLIKGGDAPGDMAVLYRANSLSRVVEETLVRGGLKYRVFGGLKFYERKEVKDIVCYLRAVVNPADDVAVRRIINEPKRAIGDTTVQKLSDWAQAHGDSLFGAVLEAASTGLSGRALKAVEGFGELMTGLVVARQLLKPDEFVRKLLEDTGYEAQYRQEQSDENTARLQNIAEFVGAVAEYVKQNPEGTLDEYLENVALVTDMDRADDDSGAITLMTMHSAKGLEFKNVFLIGMEEGIFPTTRAMDDDDKLEEERRLCYVAITRARKRLYMSHARQRTLYGRTNMCMESRFMDELPRRVLEDVTLARRDVGTLMRPRGARSGGFDDDYGVSYSRGGRAGSHGGATGRYGSQGGYGGATRRSGAQAGSAQRGVTDGVRIGGMRPQDIPGVTRGMPIVRSAAADVSAPATIYSVGDRVQHRKFGPGTVIASTGGGNAARVRIEFDDGRVSEFATSVAPIIKLG</sequence>
<keyword evidence="8" id="KW-0413">Isomerase</keyword>
<comment type="similarity">
    <text evidence="1">Belongs to the helicase family. UvrD subfamily.</text>
</comment>
<keyword evidence="3 13" id="KW-0547">Nucleotide-binding</keyword>
<dbReference type="EC" id="5.6.2.4" evidence="10"/>
<reference evidence="17" key="1">
    <citation type="submission" date="2020-10" db="EMBL/GenBank/DDBJ databases">
        <authorList>
            <person name="Gilroy R."/>
        </authorList>
    </citation>
    <scope>NUCLEOTIDE SEQUENCE</scope>
    <source>
        <strain evidence="17">ChiSxjej2B14-8506</strain>
    </source>
</reference>
<dbReference type="FunFam" id="1.10.10.160:FF:000001">
    <property type="entry name" value="ATP-dependent DNA helicase"/>
    <property type="match status" value="1"/>
</dbReference>
<keyword evidence="7" id="KW-0238">DNA-binding</keyword>
<evidence type="ECO:0000256" key="9">
    <source>
        <dbReference type="ARBA" id="ARBA00034617"/>
    </source>
</evidence>
<dbReference type="EMBL" id="DVNK01000011">
    <property type="protein sequence ID" value="HIU45935.1"/>
    <property type="molecule type" value="Genomic_DNA"/>
</dbReference>
<evidence type="ECO:0000256" key="8">
    <source>
        <dbReference type="ARBA" id="ARBA00023235"/>
    </source>
</evidence>
<feature type="domain" description="UvrD-like helicase C-terminal" evidence="16">
    <location>
        <begin position="284"/>
        <end position="557"/>
    </location>
</feature>
<dbReference type="PROSITE" id="PS51217">
    <property type="entry name" value="UVRD_HELICASE_CTER"/>
    <property type="match status" value="1"/>
</dbReference>
<feature type="region of interest" description="Disordered" evidence="14">
    <location>
        <begin position="669"/>
        <end position="724"/>
    </location>
</feature>
<comment type="catalytic activity">
    <reaction evidence="9">
        <text>Couples ATP hydrolysis with the unwinding of duplex DNA by translocating in the 3'-5' direction.</text>
        <dbReference type="EC" id="5.6.2.4"/>
    </reaction>
</comment>
<dbReference type="GO" id="GO:0043138">
    <property type="term" value="F:3'-5' DNA helicase activity"/>
    <property type="evidence" value="ECO:0007669"/>
    <property type="project" value="UniProtKB-EC"/>
</dbReference>
<dbReference type="GO" id="GO:0016787">
    <property type="term" value="F:hydrolase activity"/>
    <property type="evidence" value="ECO:0007669"/>
    <property type="project" value="UniProtKB-UniRule"/>
</dbReference>
<evidence type="ECO:0000259" key="16">
    <source>
        <dbReference type="PROSITE" id="PS51217"/>
    </source>
</evidence>
<evidence type="ECO:0000256" key="11">
    <source>
        <dbReference type="ARBA" id="ARBA00034900"/>
    </source>
</evidence>
<dbReference type="Pfam" id="PF13361">
    <property type="entry name" value="UvrD_C"/>
    <property type="match status" value="1"/>
</dbReference>
<comment type="caution">
    <text evidence="17">The sequence shown here is derived from an EMBL/GenBank/DDBJ whole genome shotgun (WGS) entry which is preliminary data.</text>
</comment>
<proteinExistence type="inferred from homology"/>
<evidence type="ECO:0000256" key="6">
    <source>
        <dbReference type="ARBA" id="ARBA00022840"/>
    </source>
</evidence>
<evidence type="ECO:0000256" key="5">
    <source>
        <dbReference type="ARBA" id="ARBA00022806"/>
    </source>
</evidence>
<dbReference type="InterPro" id="IPR000212">
    <property type="entry name" value="DNA_helicase_UvrD/REP"/>
</dbReference>
<accession>A0A9D1S3S4</accession>
<dbReference type="PROSITE" id="PS51198">
    <property type="entry name" value="UVRD_HELICASE_ATP_BIND"/>
    <property type="match status" value="1"/>
</dbReference>
<evidence type="ECO:0000256" key="1">
    <source>
        <dbReference type="ARBA" id="ARBA00009922"/>
    </source>
</evidence>
<dbReference type="SUPFAM" id="SSF52540">
    <property type="entry name" value="P-loop containing nucleoside triphosphate hydrolases"/>
    <property type="match status" value="1"/>
</dbReference>
<name>A0A9D1S3S4_9FIRM</name>
<gene>
    <name evidence="17" type="ORF">IAC59_01585</name>
</gene>
<dbReference type="Pfam" id="PF00580">
    <property type="entry name" value="UvrD-helicase"/>
    <property type="match status" value="1"/>
</dbReference>
<organism evidence="17 18">
    <name type="scientific">Candidatus Fimadaptatus faecigallinarum</name>
    <dbReference type="NCBI Taxonomy" id="2840814"/>
    <lineage>
        <taxon>Bacteria</taxon>
        <taxon>Bacillati</taxon>
        <taxon>Bacillota</taxon>
        <taxon>Clostridia</taxon>
        <taxon>Eubacteriales</taxon>
        <taxon>Candidatus Fimadaptatus</taxon>
    </lineage>
</organism>
<dbReference type="InterPro" id="IPR014017">
    <property type="entry name" value="DNA_helicase_UvrD-like_C"/>
</dbReference>
<dbReference type="GO" id="GO:0009314">
    <property type="term" value="P:response to radiation"/>
    <property type="evidence" value="ECO:0007669"/>
    <property type="project" value="UniProtKB-ARBA"/>
</dbReference>
<evidence type="ECO:0000256" key="14">
    <source>
        <dbReference type="SAM" id="MobiDB-lite"/>
    </source>
</evidence>
<feature type="compositionally biased region" description="Gly residues" evidence="14">
    <location>
        <begin position="670"/>
        <end position="690"/>
    </location>
</feature>
<evidence type="ECO:0000259" key="15">
    <source>
        <dbReference type="PROSITE" id="PS51198"/>
    </source>
</evidence>
<comment type="catalytic activity">
    <reaction evidence="12">
        <text>ATP + H2O = ADP + phosphate + H(+)</text>
        <dbReference type="Rhea" id="RHEA:13065"/>
        <dbReference type="ChEBI" id="CHEBI:15377"/>
        <dbReference type="ChEBI" id="CHEBI:15378"/>
        <dbReference type="ChEBI" id="CHEBI:30616"/>
        <dbReference type="ChEBI" id="CHEBI:43474"/>
        <dbReference type="ChEBI" id="CHEBI:456216"/>
        <dbReference type="EC" id="5.6.2.4"/>
    </reaction>
</comment>
<evidence type="ECO:0000256" key="4">
    <source>
        <dbReference type="ARBA" id="ARBA00022801"/>
    </source>
</evidence>
<dbReference type="GO" id="GO:0005829">
    <property type="term" value="C:cytosol"/>
    <property type="evidence" value="ECO:0007669"/>
    <property type="project" value="TreeGrafter"/>
</dbReference>
<reference evidence="17" key="2">
    <citation type="journal article" date="2021" name="PeerJ">
        <title>Extensive microbial diversity within the chicken gut microbiome revealed by metagenomics and culture.</title>
        <authorList>
            <person name="Gilroy R."/>
            <person name="Ravi A."/>
            <person name="Getino M."/>
            <person name="Pursley I."/>
            <person name="Horton D.L."/>
            <person name="Alikhan N.F."/>
            <person name="Baker D."/>
            <person name="Gharbi K."/>
            <person name="Hall N."/>
            <person name="Watson M."/>
            <person name="Adriaenssens E.M."/>
            <person name="Foster-Nyarko E."/>
            <person name="Jarju S."/>
            <person name="Secka A."/>
            <person name="Antonio M."/>
            <person name="Oren A."/>
            <person name="Chaudhuri R.R."/>
            <person name="La Ragione R."/>
            <person name="Hildebrand F."/>
            <person name="Pallen M.J."/>
        </authorList>
    </citation>
    <scope>NUCLEOTIDE SEQUENCE</scope>
    <source>
        <strain evidence="17">ChiSxjej2B14-8506</strain>
    </source>
</reference>
<keyword evidence="5 13" id="KW-0347">Helicase</keyword>
<dbReference type="CDD" id="cd18807">
    <property type="entry name" value="SF1_C_UvrD"/>
    <property type="match status" value="1"/>
</dbReference>
<evidence type="ECO:0000256" key="10">
    <source>
        <dbReference type="ARBA" id="ARBA00034808"/>
    </source>
</evidence>
<dbReference type="Gene3D" id="1.10.10.160">
    <property type="match status" value="1"/>
</dbReference>
<feature type="binding site" evidence="13">
    <location>
        <begin position="25"/>
        <end position="32"/>
    </location>
    <ligand>
        <name>ATP</name>
        <dbReference type="ChEBI" id="CHEBI:30616"/>
    </ligand>
</feature>
<protein>
    <recommendedName>
        <fullName evidence="2">ATP-dependent DNA helicase PcrA</fullName>
        <ecNumber evidence="10">5.6.2.4</ecNumber>
    </recommendedName>
    <alternativeName>
        <fullName evidence="11">DNA 3'-5' helicase PcrA</fullName>
    </alternativeName>
</protein>
<feature type="domain" description="UvrD-like helicase ATP-binding" evidence="15">
    <location>
        <begin position="4"/>
        <end position="283"/>
    </location>
</feature>
<evidence type="ECO:0000256" key="7">
    <source>
        <dbReference type="ARBA" id="ARBA00023125"/>
    </source>
</evidence>
<dbReference type="AlphaFoldDB" id="A0A9D1S3S4"/>
<evidence type="ECO:0000256" key="12">
    <source>
        <dbReference type="ARBA" id="ARBA00048988"/>
    </source>
</evidence>
<dbReference type="Gene3D" id="1.10.486.10">
    <property type="entry name" value="PCRA, domain 4"/>
    <property type="match status" value="1"/>
</dbReference>
<dbReference type="GO" id="GO:0000725">
    <property type="term" value="P:recombinational repair"/>
    <property type="evidence" value="ECO:0007669"/>
    <property type="project" value="TreeGrafter"/>
</dbReference>
<keyword evidence="6 13" id="KW-0067">ATP-binding</keyword>
<dbReference type="InterPro" id="IPR013986">
    <property type="entry name" value="DExx_box_DNA_helicase_dom_sf"/>
</dbReference>
<dbReference type="PANTHER" id="PTHR11070">
    <property type="entry name" value="UVRD / RECB / PCRA DNA HELICASE FAMILY MEMBER"/>
    <property type="match status" value="1"/>
</dbReference>
<evidence type="ECO:0000256" key="3">
    <source>
        <dbReference type="ARBA" id="ARBA00022741"/>
    </source>
</evidence>
<dbReference type="FunFam" id="1.10.486.10:FF:000003">
    <property type="entry name" value="ATP-dependent DNA helicase"/>
    <property type="match status" value="1"/>
</dbReference>
<dbReference type="Pfam" id="PF21196">
    <property type="entry name" value="PcrA_UvrD_tudor"/>
    <property type="match status" value="1"/>
</dbReference>
<evidence type="ECO:0000313" key="17">
    <source>
        <dbReference type="EMBL" id="HIU45935.1"/>
    </source>
</evidence>
<dbReference type="GO" id="GO:0003677">
    <property type="term" value="F:DNA binding"/>
    <property type="evidence" value="ECO:0007669"/>
    <property type="project" value="UniProtKB-KW"/>
</dbReference>
<dbReference type="PANTHER" id="PTHR11070:SF2">
    <property type="entry name" value="ATP-DEPENDENT DNA HELICASE SRS2"/>
    <property type="match status" value="1"/>
</dbReference>
<evidence type="ECO:0000313" key="18">
    <source>
        <dbReference type="Proteomes" id="UP000824123"/>
    </source>
</evidence>
<evidence type="ECO:0000256" key="13">
    <source>
        <dbReference type="PROSITE-ProRule" id="PRU00560"/>
    </source>
</evidence>
<dbReference type="Proteomes" id="UP000824123">
    <property type="component" value="Unassembled WGS sequence"/>
</dbReference>
<dbReference type="GO" id="GO:0005524">
    <property type="term" value="F:ATP binding"/>
    <property type="evidence" value="ECO:0007669"/>
    <property type="project" value="UniProtKB-UniRule"/>
</dbReference>
<evidence type="ECO:0000256" key="2">
    <source>
        <dbReference type="ARBA" id="ARBA00014807"/>
    </source>
</evidence>
<dbReference type="GO" id="GO:0033202">
    <property type="term" value="C:DNA helicase complex"/>
    <property type="evidence" value="ECO:0007669"/>
    <property type="project" value="TreeGrafter"/>
</dbReference>
<dbReference type="InterPro" id="IPR027417">
    <property type="entry name" value="P-loop_NTPase"/>
</dbReference>
<dbReference type="CDD" id="cd17932">
    <property type="entry name" value="DEXQc_UvrD"/>
    <property type="match status" value="1"/>
</dbReference>
<dbReference type="InterPro" id="IPR014016">
    <property type="entry name" value="UvrD-like_ATP-bd"/>
</dbReference>
<dbReference type="Gene3D" id="3.40.50.300">
    <property type="entry name" value="P-loop containing nucleotide triphosphate hydrolases"/>
    <property type="match status" value="2"/>
</dbReference>
<keyword evidence="4 13" id="KW-0378">Hydrolase</keyword>